<reference evidence="2 3" key="1">
    <citation type="journal article" date="2018" name="Nat. Biotechnol.">
        <title>A standardized bacterial taxonomy based on genome phylogeny substantially revises the tree of life.</title>
        <authorList>
            <person name="Parks D.H."/>
            <person name="Chuvochina M."/>
            <person name="Waite D.W."/>
            <person name="Rinke C."/>
            <person name="Skarshewski A."/>
            <person name="Chaumeil P.A."/>
            <person name="Hugenholtz P."/>
        </authorList>
    </citation>
    <scope>NUCLEOTIDE SEQUENCE [LARGE SCALE GENOMIC DNA]</scope>
    <source>
        <strain evidence="2">UBA10707</strain>
    </source>
</reference>
<evidence type="ECO:0000313" key="3">
    <source>
        <dbReference type="Proteomes" id="UP000264036"/>
    </source>
</evidence>
<dbReference type="AlphaFoldDB" id="A0A356LBH3"/>
<name>A0A356LBH3_9BURK</name>
<comment type="caution">
    <text evidence="2">The sequence shown here is derived from an EMBL/GenBank/DDBJ whole genome shotgun (WGS) entry which is preliminary data.</text>
</comment>
<evidence type="ECO:0000259" key="1">
    <source>
        <dbReference type="Pfam" id="PF14213"/>
    </source>
</evidence>
<organism evidence="2 3">
    <name type="scientific">Advenella kashmirensis</name>
    <dbReference type="NCBI Taxonomy" id="310575"/>
    <lineage>
        <taxon>Bacteria</taxon>
        <taxon>Pseudomonadati</taxon>
        <taxon>Pseudomonadota</taxon>
        <taxon>Betaproteobacteria</taxon>
        <taxon>Burkholderiales</taxon>
        <taxon>Alcaligenaceae</taxon>
    </lineage>
</organism>
<protein>
    <recommendedName>
        <fullName evidence="1">DUF4325 domain-containing protein</fullName>
    </recommendedName>
</protein>
<accession>A0A356LBH3</accession>
<sequence length="99" mass="11253">MFVHVLNYVQHCQTNADGDKIFNVIAPALLRGETVTVSFKGVISLPSSFVNSAFIPLLNDLSFEQIKKQLRFQDTNSQMNSMIKSRFDFEINRGFEAVH</sequence>
<dbReference type="Proteomes" id="UP000264036">
    <property type="component" value="Unassembled WGS sequence"/>
</dbReference>
<feature type="domain" description="DUF4325" evidence="1">
    <location>
        <begin position="17"/>
        <end position="78"/>
    </location>
</feature>
<evidence type="ECO:0000313" key="2">
    <source>
        <dbReference type="EMBL" id="HBP27911.1"/>
    </source>
</evidence>
<dbReference type="EMBL" id="DOEK01000003">
    <property type="protein sequence ID" value="HBP27911.1"/>
    <property type="molecule type" value="Genomic_DNA"/>
</dbReference>
<dbReference type="Pfam" id="PF14213">
    <property type="entry name" value="DUF4325"/>
    <property type="match status" value="1"/>
</dbReference>
<gene>
    <name evidence="2" type="ORF">DD666_00665</name>
</gene>
<dbReference type="InterPro" id="IPR025474">
    <property type="entry name" value="DUF4325"/>
</dbReference>
<proteinExistence type="predicted"/>